<sequence>MCLVEIGAWASPAHNSGTRYFMLIL</sequence>
<reference evidence="1" key="1">
    <citation type="submission" date="2014-11" db="EMBL/GenBank/DDBJ databases">
        <authorList>
            <person name="Amaro Gonzalez C."/>
        </authorList>
    </citation>
    <scope>NUCLEOTIDE SEQUENCE</scope>
</reference>
<proteinExistence type="predicted"/>
<dbReference type="AlphaFoldDB" id="A0A0E9WJ94"/>
<evidence type="ECO:0000313" key="1">
    <source>
        <dbReference type="EMBL" id="JAH90341.1"/>
    </source>
</evidence>
<dbReference type="EMBL" id="GBXM01018236">
    <property type="protein sequence ID" value="JAH90341.1"/>
    <property type="molecule type" value="Transcribed_RNA"/>
</dbReference>
<accession>A0A0E9WJ94</accession>
<organism evidence="1">
    <name type="scientific">Anguilla anguilla</name>
    <name type="common">European freshwater eel</name>
    <name type="synonym">Muraena anguilla</name>
    <dbReference type="NCBI Taxonomy" id="7936"/>
    <lineage>
        <taxon>Eukaryota</taxon>
        <taxon>Metazoa</taxon>
        <taxon>Chordata</taxon>
        <taxon>Craniata</taxon>
        <taxon>Vertebrata</taxon>
        <taxon>Euteleostomi</taxon>
        <taxon>Actinopterygii</taxon>
        <taxon>Neopterygii</taxon>
        <taxon>Teleostei</taxon>
        <taxon>Anguilliformes</taxon>
        <taxon>Anguillidae</taxon>
        <taxon>Anguilla</taxon>
    </lineage>
</organism>
<protein>
    <submittedName>
        <fullName evidence="1">Uncharacterized protein</fullName>
    </submittedName>
</protein>
<name>A0A0E9WJ94_ANGAN</name>
<reference evidence="1" key="2">
    <citation type="journal article" date="2015" name="Fish Shellfish Immunol.">
        <title>Early steps in the European eel (Anguilla anguilla)-Vibrio vulnificus interaction in the gills: Role of the RtxA13 toxin.</title>
        <authorList>
            <person name="Callol A."/>
            <person name="Pajuelo D."/>
            <person name="Ebbesson L."/>
            <person name="Teles M."/>
            <person name="MacKenzie S."/>
            <person name="Amaro C."/>
        </authorList>
    </citation>
    <scope>NUCLEOTIDE SEQUENCE</scope>
</reference>